<keyword evidence="2" id="KW-1185">Reference proteome</keyword>
<dbReference type="EMBL" id="KN823379">
    <property type="protein sequence ID" value="KIO17477.1"/>
    <property type="molecule type" value="Genomic_DNA"/>
</dbReference>
<dbReference type="AlphaFoldDB" id="A0A0C3L7J9"/>
<reference evidence="1 2" key="1">
    <citation type="submission" date="2014-04" db="EMBL/GenBank/DDBJ databases">
        <authorList>
            <consortium name="DOE Joint Genome Institute"/>
            <person name="Kuo A."/>
            <person name="Girlanda M."/>
            <person name="Perotto S."/>
            <person name="Kohler A."/>
            <person name="Nagy L.G."/>
            <person name="Floudas D."/>
            <person name="Copeland A."/>
            <person name="Barry K.W."/>
            <person name="Cichocki N."/>
            <person name="Veneault-Fourrey C."/>
            <person name="LaButti K."/>
            <person name="Lindquist E.A."/>
            <person name="Lipzen A."/>
            <person name="Lundell T."/>
            <person name="Morin E."/>
            <person name="Murat C."/>
            <person name="Sun H."/>
            <person name="Tunlid A."/>
            <person name="Henrissat B."/>
            <person name="Grigoriev I.V."/>
            <person name="Hibbett D.S."/>
            <person name="Martin F."/>
            <person name="Nordberg H.P."/>
            <person name="Cantor M.N."/>
            <person name="Hua S.X."/>
        </authorList>
    </citation>
    <scope>NUCLEOTIDE SEQUENCE [LARGE SCALE GENOMIC DNA]</scope>
    <source>
        <strain evidence="1 2">MUT 4182</strain>
    </source>
</reference>
<protein>
    <submittedName>
        <fullName evidence="1">Uncharacterized protein</fullName>
    </submittedName>
</protein>
<accession>A0A0C3L7J9</accession>
<gene>
    <name evidence="1" type="ORF">M407DRAFT_32845</name>
</gene>
<reference evidence="2" key="2">
    <citation type="submission" date="2015-01" db="EMBL/GenBank/DDBJ databases">
        <title>Evolutionary Origins and Diversification of the Mycorrhizal Mutualists.</title>
        <authorList>
            <consortium name="DOE Joint Genome Institute"/>
            <consortium name="Mycorrhizal Genomics Consortium"/>
            <person name="Kohler A."/>
            <person name="Kuo A."/>
            <person name="Nagy L.G."/>
            <person name="Floudas D."/>
            <person name="Copeland A."/>
            <person name="Barry K.W."/>
            <person name="Cichocki N."/>
            <person name="Veneault-Fourrey C."/>
            <person name="LaButti K."/>
            <person name="Lindquist E.A."/>
            <person name="Lipzen A."/>
            <person name="Lundell T."/>
            <person name="Morin E."/>
            <person name="Murat C."/>
            <person name="Riley R."/>
            <person name="Ohm R."/>
            <person name="Sun H."/>
            <person name="Tunlid A."/>
            <person name="Henrissat B."/>
            <person name="Grigoriev I.V."/>
            <person name="Hibbett D.S."/>
            <person name="Martin F."/>
        </authorList>
    </citation>
    <scope>NUCLEOTIDE SEQUENCE [LARGE SCALE GENOMIC DNA]</scope>
    <source>
        <strain evidence="2">MUT 4182</strain>
    </source>
</reference>
<proteinExistence type="predicted"/>
<name>A0A0C3L7J9_9AGAM</name>
<evidence type="ECO:0000313" key="2">
    <source>
        <dbReference type="Proteomes" id="UP000054248"/>
    </source>
</evidence>
<sequence>MAFVAGWTADVERISLQHIQVAAKFLENQVPRWQSTQLTAYPPTGFRGSPTTLTSRR</sequence>
<evidence type="ECO:0000313" key="1">
    <source>
        <dbReference type="EMBL" id="KIO17477.1"/>
    </source>
</evidence>
<dbReference type="Proteomes" id="UP000054248">
    <property type="component" value="Unassembled WGS sequence"/>
</dbReference>
<organism evidence="1 2">
    <name type="scientific">Tulasnella calospora MUT 4182</name>
    <dbReference type="NCBI Taxonomy" id="1051891"/>
    <lineage>
        <taxon>Eukaryota</taxon>
        <taxon>Fungi</taxon>
        <taxon>Dikarya</taxon>
        <taxon>Basidiomycota</taxon>
        <taxon>Agaricomycotina</taxon>
        <taxon>Agaricomycetes</taxon>
        <taxon>Cantharellales</taxon>
        <taxon>Tulasnellaceae</taxon>
        <taxon>Tulasnella</taxon>
    </lineage>
</organism>
<dbReference type="HOGENOM" id="CLU_2998193_0_0_1"/>